<name>A0A3S8R7Z8_9FLAO</name>
<gene>
    <name evidence="1" type="ORF">D6T69_09905</name>
</gene>
<sequence>MNTEIETYLSIIKAEMLAEYIDTIDRNFIKEVVLRAGGKDFEIDEVLKHPSVKEIDEDLFYIKTSTS</sequence>
<dbReference type="KEGG" id="tsig:D6T69_09905"/>
<dbReference type="RefSeq" id="WP_125067576.1">
    <property type="nucleotide sequence ID" value="NZ_CP032548.1"/>
</dbReference>
<dbReference type="AlphaFoldDB" id="A0A3S8R7Z8"/>
<reference evidence="1 2" key="1">
    <citation type="submission" date="2018-09" db="EMBL/GenBank/DDBJ databases">
        <title>Insights into the microbiota of Asian seabass (Lates calcarifer) with tenacibaculosis symptoms and description of sp. nov. Tenacibaculum singaporense.</title>
        <authorList>
            <person name="Miyake S."/>
            <person name="Soh M."/>
            <person name="Azman M.N."/>
            <person name="Ngoh S.Y."/>
            <person name="Orban L."/>
        </authorList>
    </citation>
    <scope>NUCLEOTIDE SEQUENCE [LARGE SCALE GENOMIC DNA]</scope>
    <source>
        <strain evidence="1 2">DSM 106434</strain>
    </source>
</reference>
<evidence type="ECO:0000313" key="1">
    <source>
        <dbReference type="EMBL" id="AZJ35814.1"/>
    </source>
</evidence>
<keyword evidence="2" id="KW-1185">Reference proteome</keyword>
<organism evidence="1 2">
    <name type="scientific">Tenacibaculum singaporense</name>
    <dbReference type="NCBI Taxonomy" id="2358479"/>
    <lineage>
        <taxon>Bacteria</taxon>
        <taxon>Pseudomonadati</taxon>
        <taxon>Bacteroidota</taxon>
        <taxon>Flavobacteriia</taxon>
        <taxon>Flavobacteriales</taxon>
        <taxon>Flavobacteriaceae</taxon>
        <taxon>Tenacibaculum</taxon>
    </lineage>
</organism>
<evidence type="ECO:0000313" key="2">
    <source>
        <dbReference type="Proteomes" id="UP000274593"/>
    </source>
</evidence>
<accession>A0A3S8R7Z8</accession>
<proteinExistence type="predicted"/>
<protein>
    <submittedName>
        <fullName evidence="1">Uncharacterized protein</fullName>
    </submittedName>
</protein>
<dbReference type="Proteomes" id="UP000274593">
    <property type="component" value="Chromosome"/>
</dbReference>
<dbReference type="EMBL" id="CP032548">
    <property type="protein sequence ID" value="AZJ35814.1"/>
    <property type="molecule type" value="Genomic_DNA"/>
</dbReference>